<feature type="non-terminal residue" evidence="2">
    <location>
        <position position="1"/>
    </location>
</feature>
<keyword evidence="1" id="KW-0472">Membrane</keyword>
<name>A0A0K2VE74_LEPSM</name>
<evidence type="ECO:0000313" key="2">
    <source>
        <dbReference type="EMBL" id="CDW48482.1"/>
    </source>
</evidence>
<keyword evidence="1" id="KW-0812">Transmembrane</keyword>
<organism evidence="2">
    <name type="scientific">Lepeophtheirus salmonis</name>
    <name type="common">Salmon louse</name>
    <name type="synonym">Caligus salmonis</name>
    <dbReference type="NCBI Taxonomy" id="72036"/>
    <lineage>
        <taxon>Eukaryota</taxon>
        <taxon>Metazoa</taxon>
        <taxon>Ecdysozoa</taxon>
        <taxon>Arthropoda</taxon>
        <taxon>Crustacea</taxon>
        <taxon>Multicrustacea</taxon>
        <taxon>Hexanauplia</taxon>
        <taxon>Copepoda</taxon>
        <taxon>Siphonostomatoida</taxon>
        <taxon>Caligidae</taxon>
        <taxon>Lepeophtheirus</taxon>
    </lineage>
</organism>
<sequence>FKIPASKYISTLPSLFYYITLGSWGTIVVCVVVSKMLITKLINKKKENILNRHVIRRNSDSTVSGSIDEA</sequence>
<keyword evidence="1" id="KW-1133">Transmembrane helix</keyword>
<feature type="transmembrane region" description="Helical" evidence="1">
    <location>
        <begin position="15"/>
        <end position="38"/>
    </location>
</feature>
<accession>A0A0K2VE74</accession>
<protein>
    <submittedName>
        <fullName evidence="2">Uncharacterized protein</fullName>
    </submittedName>
</protein>
<evidence type="ECO:0000256" key="1">
    <source>
        <dbReference type="SAM" id="Phobius"/>
    </source>
</evidence>
<dbReference type="AlphaFoldDB" id="A0A0K2VE74"/>
<proteinExistence type="predicted"/>
<dbReference type="EMBL" id="HACA01031121">
    <property type="protein sequence ID" value="CDW48482.1"/>
    <property type="molecule type" value="Transcribed_RNA"/>
</dbReference>
<reference evidence="2" key="1">
    <citation type="submission" date="2014-05" db="EMBL/GenBank/DDBJ databases">
        <authorList>
            <person name="Chronopoulou M."/>
        </authorList>
    </citation>
    <scope>NUCLEOTIDE SEQUENCE</scope>
    <source>
        <tissue evidence="2">Whole organism</tissue>
    </source>
</reference>
<dbReference type="OrthoDB" id="6512734at2759"/>